<sequence length="152" mass="15076">MQSNYLLCFLGPSSGELGLESFELGAVELLLLPAEPRLGPMITCAAGEGFELTGASAVARMFDAIDSLLSADSGEEAKRLSAAGGGFLAVASLGLLGNIGGEPKRLSAAGGGLLAVASLRLLGNIGEEGKRPSAAGGGLLAVSVFLSADSLL</sequence>
<protein>
    <submittedName>
        <fullName evidence="1">Uncharacterized protein</fullName>
    </submittedName>
</protein>
<name>A0A5J5BDP0_9ASTE</name>
<reference evidence="1 2" key="1">
    <citation type="submission" date="2019-09" db="EMBL/GenBank/DDBJ databases">
        <title>A chromosome-level genome assembly of the Chinese tupelo Nyssa sinensis.</title>
        <authorList>
            <person name="Yang X."/>
            <person name="Kang M."/>
            <person name="Yang Y."/>
            <person name="Xiong H."/>
            <person name="Wang M."/>
            <person name="Zhang Z."/>
            <person name="Wang Z."/>
            <person name="Wu H."/>
            <person name="Ma T."/>
            <person name="Liu J."/>
            <person name="Xi Z."/>
        </authorList>
    </citation>
    <scope>NUCLEOTIDE SEQUENCE [LARGE SCALE GENOMIC DNA]</scope>
    <source>
        <strain evidence="1">J267</strain>
        <tissue evidence="1">Leaf</tissue>
    </source>
</reference>
<organism evidence="1 2">
    <name type="scientific">Nyssa sinensis</name>
    <dbReference type="NCBI Taxonomy" id="561372"/>
    <lineage>
        <taxon>Eukaryota</taxon>
        <taxon>Viridiplantae</taxon>
        <taxon>Streptophyta</taxon>
        <taxon>Embryophyta</taxon>
        <taxon>Tracheophyta</taxon>
        <taxon>Spermatophyta</taxon>
        <taxon>Magnoliopsida</taxon>
        <taxon>eudicotyledons</taxon>
        <taxon>Gunneridae</taxon>
        <taxon>Pentapetalae</taxon>
        <taxon>asterids</taxon>
        <taxon>Cornales</taxon>
        <taxon>Nyssaceae</taxon>
        <taxon>Nyssa</taxon>
    </lineage>
</organism>
<dbReference type="EMBL" id="CM018036">
    <property type="protein sequence ID" value="KAA8541265.1"/>
    <property type="molecule type" value="Genomic_DNA"/>
</dbReference>
<evidence type="ECO:0000313" key="2">
    <source>
        <dbReference type="Proteomes" id="UP000325577"/>
    </source>
</evidence>
<proteinExistence type="predicted"/>
<evidence type="ECO:0000313" key="1">
    <source>
        <dbReference type="EMBL" id="KAA8541265.1"/>
    </source>
</evidence>
<keyword evidence="2" id="KW-1185">Reference proteome</keyword>
<gene>
    <name evidence="1" type="ORF">F0562_025228</name>
</gene>
<dbReference type="AlphaFoldDB" id="A0A5J5BDP0"/>
<dbReference type="Proteomes" id="UP000325577">
    <property type="component" value="Linkage Group LG13"/>
</dbReference>
<accession>A0A5J5BDP0</accession>